<reference evidence="2" key="1">
    <citation type="submission" date="2019-12" db="EMBL/GenBank/DDBJ databases">
        <title>An insight into the sialome of adult female Ixodes ricinus ticks feeding for 6 days.</title>
        <authorList>
            <person name="Perner J."/>
            <person name="Ribeiro J.M.C."/>
        </authorList>
    </citation>
    <scope>NUCLEOTIDE SEQUENCE</scope>
    <source>
        <strain evidence="2">Semi-engorged</strain>
        <tissue evidence="2">Salivary glands</tissue>
    </source>
</reference>
<dbReference type="EMBL" id="GIFC01003213">
    <property type="protein sequence ID" value="MXU85296.1"/>
    <property type="molecule type" value="Transcribed_RNA"/>
</dbReference>
<evidence type="ECO:0000256" key="1">
    <source>
        <dbReference type="SAM" id="MobiDB-lite"/>
    </source>
</evidence>
<name>A0A6B0UAV9_IXORI</name>
<feature type="region of interest" description="Disordered" evidence="1">
    <location>
        <begin position="62"/>
        <end position="85"/>
    </location>
</feature>
<sequence length="85" mass="9869">MYIAHLYIYIYIYIIYMCSCTRHRHVCETDPLNKMKTEEKNRTNSITDKTLPHSFSLSLLSSAKRSEKKEDNVTDGTVKIDGNGH</sequence>
<accession>A0A6B0UAV9</accession>
<evidence type="ECO:0000313" key="2">
    <source>
        <dbReference type="EMBL" id="MXU85296.1"/>
    </source>
</evidence>
<proteinExistence type="predicted"/>
<protein>
    <submittedName>
        <fullName evidence="2">Putative secreted protein</fullName>
    </submittedName>
</protein>
<dbReference type="AlphaFoldDB" id="A0A6B0UAV9"/>
<organism evidence="2">
    <name type="scientific">Ixodes ricinus</name>
    <name type="common">Common tick</name>
    <name type="synonym">Acarus ricinus</name>
    <dbReference type="NCBI Taxonomy" id="34613"/>
    <lineage>
        <taxon>Eukaryota</taxon>
        <taxon>Metazoa</taxon>
        <taxon>Ecdysozoa</taxon>
        <taxon>Arthropoda</taxon>
        <taxon>Chelicerata</taxon>
        <taxon>Arachnida</taxon>
        <taxon>Acari</taxon>
        <taxon>Parasitiformes</taxon>
        <taxon>Ixodida</taxon>
        <taxon>Ixodoidea</taxon>
        <taxon>Ixodidae</taxon>
        <taxon>Ixodinae</taxon>
        <taxon>Ixodes</taxon>
    </lineage>
</organism>